<dbReference type="EMBL" id="WIGN01000222">
    <property type="protein sequence ID" value="KAF6803952.1"/>
    <property type="molecule type" value="Genomic_DNA"/>
</dbReference>
<dbReference type="InterPro" id="IPR009939">
    <property type="entry name" value="Chitosanase_fungal"/>
</dbReference>
<comment type="caution">
    <text evidence="13">The sequence shown here is derived from an EMBL/GenBank/DDBJ whole genome shotgun (WGS) entry which is preliminary data.</text>
</comment>
<evidence type="ECO:0000256" key="10">
    <source>
        <dbReference type="RuleBase" id="RU361208"/>
    </source>
</evidence>
<organism evidence="13 14">
    <name type="scientific">Colletotrichum sojae</name>
    <dbReference type="NCBI Taxonomy" id="2175907"/>
    <lineage>
        <taxon>Eukaryota</taxon>
        <taxon>Fungi</taxon>
        <taxon>Dikarya</taxon>
        <taxon>Ascomycota</taxon>
        <taxon>Pezizomycotina</taxon>
        <taxon>Sordariomycetes</taxon>
        <taxon>Hypocreomycetidae</taxon>
        <taxon>Glomerellales</taxon>
        <taxon>Glomerellaceae</taxon>
        <taxon>Colletotrichum</taxon>
        <taxon>Colletotrichum orchidearum species complex</taxon>
    </lineage>
</organism>
<evidence type="ECO:0000256" key="1">
    <source>
        <dbReference type="ARBA" id="ARBA00000405"/>
    </source>
</evidence>
<evidence type="ECO:0000256" key="4">
    <source>
        <dbReference type="ARBA" id="ARBA00022525"/>
    </source>
</evidence>
<evidence type="ECO:0000256" key="7">
    <source>
        <dbReference type="ARBA" id="ARBA00023277"/>
    </source>
</evidence>
<evidence type="ECO:0000313" key="13">
    <source>
        <dbReference type="EMBL" id="KAF6803952.1"/>
    </source>
</evidence>
<dbReference type="EC" id="3.2.1.132" evidence="10"/>
<protein>
    <recommendedName>
        <fullName evidence="10">Endo-chitosanase</fullName>
        <ecNumber evidence="10">3.2.1.132</ecNumber>
    </recommendedName>
</protein>
<dbReference type="GO" id="GO:0000272">
    <property type="term" value="P:polysaccharide catabolic process"/>
    <property type="evidence" value="ECO:0007669"/>
    <property type="project" value="UniProtKB-KW"/>
</dbReference>
<evidence type="ECO:0000256" key="5">
    <source>
        <dbReference type="ARBA" id="ARBA00022729"/>
    </source>
</evidence>
<keyword evidence="9 10" id="KW-0624">Polysaccharide degradation</keyword>
<keyword evidence="4" id="KW-0964">Secreted</keyword>
<comment type="similarity">
    <text evidence="3 10">Belongs to the glycosyl hydrolase 75 family.</text>
</comment>
<evidence type="ECO:0000256" key="9">
    <source>
        <dbReference type="ARBA" id="ARBA00023326"/>
    </source>
</evidence>
<dbReference type="PANTHER" id="PTHR42061:SF6">
    <property type="entry name" value="ENDO-CHITOSANASE"/>
    <property type="match status" value="1"/>
</dbReference>
<evidence type="ECO:0000256" key="8">
    <source>
        <dbReference type="ARBA" id="ARBA00023295"/>
    </source>
</evidence>
<keyword evidence="12" id="KW-0472">Membrane</keyword>
<sequence>MARLLGLFLVLLGCVATTIAALELPSNVKDFYDHIRGKGKCEKVLKGGFHSSDGDSGVFGYCGDYLDDYKIMYLQGKDGQLVNMDIDCDGTQNGPGSDGRCQSSTDTQSETTFRDDLRGYGTGQRDLNAFVHPYVVFGNEGTKSGWPTFDPQKHGVKPLSVMAVICNNKLLYGIWGETNGDDGAQAMVGEASISLATACYGSGMNGNAGHEANDVLYVAFTGDDAVPGQNGANWNASSFDEFQSSISDLGNKLVERIGSGCNGRAYSGSIAVAIALFVGSALVVF</sequence>
<feature type="region of interest" description="Disordered" evidence="11">
    <location>
        <begin position="93"/>
        <end position="118"/>
    </location>
</feature>
<name>A0A8H6IZW2_9PEZI</name>
<comment type="subcellular location">
    <subcellularLocation>
        <location evidence="2 10">Secreted</location>
    </subcellularLocation>
</comment>
<dbReference type="GO" id="GO:0005576">
    <property type="term" value="C:extracellular region"/>
    <property type="evidence" value="ECO:0007669"/>
    <property type="project" value="UniProtKB-SubCell"/>
</dbReference>
<feature type="compositionally biased region" description="Polar residues" evidence="11">
    <location>
        <begin position="93"/>
        <end position="111"/>
    </location>
</feature>
<evidence type="ECO:0000256" key="6">
    <source>
        <dbReference type="ARBA" id="ARBA00022801"/>
    </source>
</evidence>
<gene>
    <name evidence="13" type="ORF">CSOJ01_10524</name>
</gene>
<evidence type="ECO:0000256" key="2">
    <source>
        <dbReference type="ARBA" id="ARBA00004613"/>
    </source>
</evidence>
<comment type="catalytic activity">
    <reaction evidence="1 10">
        <text>Endohydrolysis of beta-(1-&gt;4)-linkages between D-glucosamine residues in a partly acetylated chitosan.</text>
        <dbReference type="EC" id="3.2.1.132"/>
    </reaction>
</comment>
<feature type="chain" id="PRO_5034356674" description="Endo-chitosanase" evidence="10">
    <location>
        <begin position="21"/>
        <end position="285"/>
    </location>
</feature>
<evidence type="ECO:0000313" key="14">
    <source>
        <dbReference type="Proteomes" id="UP000652219"/>
    </source>
</evidence>
<keyword evidence="8 10" id="KW-0326">Glycosidase</keyword>
<keyword evidence="5 10" id="KW-0732">Signal</keyword>
<keyword evidence="14" id="KW-1185">Reference proteome</keyword>
<feature type="transmembrane region" description="Helical" evidence="12">
    <location>
        <begin position="265"/>
        <end position="284"/>
    </location>
</feature>
<keyword evidence="7" id="KW-0119">Carbohydrate metabolism</keyword>
<dbReference type="AlphaFoldDB" id="A0A8H6IZW2"/>
<dbReference type="Proteomes" id="UP000652219">
    <property type="component" value="Unassembled WGS sequence"/>
</dbReference>
<dbReference type="Pfam" id="PF07335">
    <property type="entry name" value="Glyco_hydro_75"/>
    <property type="match status" value="1"/>
</dbReference>
<reference evidence="13 14" key="1">
    <citation type="journal article" date="2020" name="Phytopathology">
        <title>Genome Sequence Resources of Colletotrichum truncatum, C. plurivorum, C. musicola, and C. sojae: Four Species Pathogenic to Soybean (Glycine max).</title>
        <authorList>
            <person name="Rogerio F."/>
            <person name="Boufleur T.R."/>
            <person name="Ciampi-Guillardi M."/>
            <person name="Sukno S.A."/>
            <person name="Thon M.R."/>
            <person name="Massola Junior N.S."/>
            <person name="Baroncelli R."/>
        </authorList>
    </citation>
    <scope>NUCLEOTIDE SEQUENCE [LARGE SCALE GENOMIC DNA]</scope>
    <source>
        <strain evidence="13 14">LFN0009</strain>
    </source>
</reference>
<feature type="signal peptide" evidence="10">
    <location>
        <begin position="1"/>
        <end position="20"/>
    </location>
</feature>
<keyword evidence="6 10" id="KW-0378">Hydrolase</keyword>
<evidence type="ECO:0000256" key="3">
    <source>
        <dbReference type="ARBA" id="ARBA00007799"/>
    </source>
</evidence>
<dbReference type="PANTHER" id="PTHR42061">
    <property type="entry name" value="ENDO-CHITOSANASE"/>
    <property type="match status" value="1"/>
</dbReference>
<keyword evidence="12" id="KW-1133">Transmembrane helix</keyword>
<evidence type="ECO:0000256" key="12">
    <source>
        <dbReference type="SAM" id="Phobius"/>
    </source>
</evidence>
<proteinExistence type="inferred from homology"/>
<accession>A0A8H6IZW2</accession>
<evidence type="ECO:0000256" key="11">
    <source>
        <dbReference type="SAM" id="MobiDB-lite"/>
    </source>
</evidence>
<dbReference type="GO" id="GO:0016977">
    <property type="term" value="F:chitosanase activity"/>
    <property type="evidence" value="ECO:0007669"/>
    <property type="project" value="UniProtKB-EC"/>
</dbReference>
<comment type="function">
    <text evidence="10">Chitosanase catalyzing the endo-type cleavage of chitosan, the deacylated form of chitin. Chitosanase may be crucial in the degradation of the deacetylated portion of chitin in the fungal cell wall.</text>
</comment>
<keyword evidence="12" id="KW-0812">Transmembrane</keyword>